<sequence length="381" mass="41405">MKKTLVTLSATLMLSAFSPYVIQTSANTMSTLQSDLTETQNALKELNAQIAKVDQAIEDNRKMIAQTEAEIKKSEEQVHTLQTEIDQLEKEIEARNEILKERARMMQESGGTISYLDVIFGAQNFSDFINRVSAVSTIMQADQKIIDEQAEAINLVKEKQDTIQETLTTLTDKKDELVEMQGQIEEQKTQNDALKAALQSKEQNTLTDIEELRASMITATPAVSNTATTSTSASEPTSTASVPAVPTSTPKVTGSISTVINAGYKYIGNSVYVFGGGRSAYDIANGRFDCSGFVHWAFSQAGVSVGSSTSALRSQGTKVSVSDMKPGDLVFFNTYKTDGHVGIYIGGGKFIGSQTSTGVGVADMTHGYWKSHFNGHVRRIF</sequence>
<evidence type="ECO:0000256" key="2">
    <source>
        <dbReference type="ARBA" id="ARBA00022670"/>
    </source>
</evidence>
<dbReference type="PANTHER" id="PTHR47053">
    <property type="entry name" value="MUREIN DD-ENDOPEPTIDASE MEPH-RELATED"/>
    <property type="match status" value="1"/>
</dbReference>
<dbReference type="GO" id="GO:0006508">
    <property type="term" value="P:proteolysis"/>
    <property type="evidence" value="ECO:0007669"/>
    <property type="project" value="UniProtKB-KW"/>
</dbReference>
<evidence type="ECO:0000256" key="6">
    <source>
        <dbReference type="SAM" id="Coils"/>
    </source>
</evidence>
<evidence type="ECO:0000313" key="11">
    <source>
        <dbReference type="Proteomes" id="UP000306477"/>
    </source>
</evidence>
<feature type="coiled-coil region" evidence="6">
    <location>
        <begin position="29"/>
        <end position="109"/>
    </location>
</feature>
<feature type="signal peptide" evidence="8">
    <location>
        <begin position="1"/>
        <end position="23"/>
    </location>
</feature>
<dbReference type="STRING" id="1033734.GCA_000285535_03268"/>
<keyword evidence="6" id="KW-0175">Coiled coil</keyword>
<dbReference type="InterPro" id="IPR057309">
    <property type="entry name" value="PcsB_CC"/>
</dbReference>
<accession>A0A4S3PSS4</accession>
<evidence type="ECO:0000259" key="9">
    <source>
        <dbReference type="PROSITE" id="PS51935"/>
    </source>
</evidence>
<dbReference type="SUPFAM" id="SSF54001">
    <property type="entry name" value="Cysteine proteinases"/>
    <property type="match status" value="1"/>
</dbReference>
<dbReference type="OrthoDB" id="9813368at2"/>
<comment type="similarity">
    <text evidence="1">Belongs to the peptidase C40 family.</text>
</comment>
<evidence type="ECO:0000256" key="3">
    <source>
        <dbReference type="ARBA" id="ARBA00022729"/>
    </source>
</evidence>
<dbReference type="Gene3D" id="3.90.1720.10">
    <property type="entry name" value="endopeptidase domain like (from Nostoc punctiforme)"/>
    <property type="match status" value="1"/>
</dbReference>
<evidence type="ECO:0000256" key="8">
    <source>
        <dbReference type="SAM" id="SignalP"/>
    </source>
</evidence>
<dbReference type="EMBL" id="SLUB01000014">
    <property type="protein sequence ID" value="THE12780.1"/>
    <property type="molecule type" value="Genomic_DNA"/>
</dbReference>
<evidence type="ECO:0000256" key="1">
    <source>
        <dbReference type="ARBA" id="ARBA00007074"/>
    </source>
</evidence>
<dbReference type="RefSeq" id="WP_136379530.1">
    <property type="nucleotide sequence ID" value="NZ_SLUB01000014.1"/>
</dbReference>
<evidence type="ECO:0000313" key="10">
    <source>
        <dbReference type="EMBL" id="THE12780.1"/>
    </source>
</evidence>
<dbReference type="InterPro" id="IPR038765">
    <property type="entry name" value="Papain-like_cys_pep_sf"/>
</dbReference>
<reference evidence="10 11" key="1">
    <citation type="journal article" date="2019" name="Indoor Air">
        <title>Impacts of indoor surface finishes on bacterial viability.</title>
        <authorList>
            <person name="Hu J."/>
            <person name="Maamar S.B."/>
            <person name="Glawe A.J."/>
            <person name="Gottel N."/>
            <person name="Gilbert J.A."/>
            <person name="Hartmann E.M."/>
        </authorList>
    </citation>
    <scope>NUCLEOTIDE SEQUENCE [LARGE SCALE GENOMIC DNA]</scope>
    <source>
        <strain evidence="10 11">AF060A6</strain>
    </source>
</reference>
<dbReference type="InterPro" id="IPR000064">
    <property type="entry name" value="NLP_P60_dom"/>
</dbReference>
<keyword evidence="3 8" id="KW-0732">Signal</keyword>
<dbReference type="GO" id="GO:0008234">
    <property type="term" value="F:cysteine-type peptidase activity"/>
    <property type="evidence" value="ECO:0007669"/>
    <property type="project" value="UniProtKB-KW"/>
</dbReference>
<dbReference type="AlphaFoldDB" id="A0A4S3PSS4"/>
<keyword evidence="5" id="KW-0788">Thiol protease</keyword>
<dbReference type="Pfam" id="PF00877">
    <property type="entry name" value="NLPC_P60"/>
    <property type="match status" value="1"/>
</dbReference>
<feature type="domain" description="NlpC/P60" evidence="9">
    <location>
        <begin position="253"/>
        <end position="380"/>
    </location>
</feature>
<dbReference type="InterPro" id="IPR051202">
    <property type="entry name" value="Peptidase_C40"/>
</dbReference>
<comment type="caution">
    <text evidence="10">The sequence shown here is derived from an EMBL/GenBank/DDBJ whole genome shotgun (WGS) entry which is preliminary data.</text>
</comment>
<feature type="chain" id="PRO_5038961703" evidence="8">
    <location>
        <begin position="24"/>
        <end position="381"/>
    </location>
</feature>
<dbReference type="PANTHER" id="PTHR47053:SF1">
    <property type="entry name" value="MUREIN DD-ENDOPEPTIDASE MEPH-RELATED"/>
    <property type="match status" value="1"/>
</dbReference>
<keyword evidence="2" id="KW-0645">Protease</keyword>
<dbReference type="Proteomes" id="UP000306477">
    <property type="component" value="Unassembled WGS sequence"/>
</dbReference>
<evidence type="ECO:0000256" key="4">
    <source>
        <dbReference type="ARBA" id="ARBA00022801"/>
    </source>
</evidence>
<proteinExistence type="inferred from homology"/>
<dbReference type="PROSITE" id="PS51935">
    <property type="entry name" value="NLPC_P60"/>
    <property type="match status" value="1"/>
</dbReference>
<feature type="compositionally biased region" description="Low complexity" evidence="7">
    <location>
        <begin position="223"/>
        <end position="244"/>
    </location>
</feature>
<dbReference type="Gene3D" id="6.10.250.3150">
    <property type="match status" value="1"/>
</dbReference>
<evidence type="ECO:0000256" key="5">
    <source>
        <dbReference type="ARBA" id="ARBA00022807"/>
    </source>
</evidence>
<evidence type="ECO:0000256" key="7">
    <source>
        <dbReference type="SAM" id="MobiDB-lite"/>
    </source>
</evidence>
<keyword evidence="11" id="KW-1185">Reference proteome</keyword>
<gene>
    <name evidence="10" type="ORF">E1I69_10330</name>
</gene>
<name>A0A4S3PSS4_9BACI</name>
<protein>
    <submittedName>
        <fullName evidence="10">Peptidase</fullName>
    </submittedName>
</protein>
<feature type="region of interest" description="Disordered" evidence="7">
    <location>
        <begin position="223"/>
        <end position="249"/>
    </location>
</feature>
<dbReference type="Pfam" id="PF24568">
    <property type="entry name" value="CC_PcsB"/>
    <property type="match status" value="1"/>
</dbReference>
<organism evidence="10 11">
    <name type="scientific">Bacillus timonensis</name>
    <dbReference type="NCBI Taxonomy" id="1033734"/>
    <lineage>
        <taxon>Bacteria</taxon>
        <taxon>Bacillati</taxon>
        <taxon>Bacillota</taxon>
        <taxon>Bacilli</taxon>
        <taxon>Bacillales</taxon>
        <taxon>Bacillaceae</taxon>
        <taxon>Bacillus</taxon>
    </lineage>
</organism>
<keyword evidence="4" id="KW-0378">Hydrolase</keyword>
<feature type="coiled-coil region" evidence="6">
    <location>
        <begin position="170"/>
        <end position="204"/>
    </location>
</feature>